<dbReference type="EMBL" id="JAKKPZ010000059">
    <property type="protein sequence ID" value="KAI1705171.1"/>
    <property type="molecule type" value="Genomic_DNA"/>
</dbReference>
<evidence type="ECO:0000313" key="2">
    <source>
        <dbReference type="EMBL" id="KAI1705171.1"/>
    </source>
</evidence>
<dbReference type="Proteomes" id="UP001201812">
    <property type="component" value="Unassembled WGS sequence"/>
</dbReference>
<protein>
    <submittedName>
        <fullName evidence="2">Uncharacterized protein</fullName>
    </submittedName>
</protein>
<name>A0AAD4MSY5_9BILA</name>
<dbReference type="AlphaFoldDB" id="A0AAD4MSY5"/>
<evidence type="ECO:0000313" key="3">
    <source>
        <dbReference type="Proteomes" id="UP001201812"/>
    </source>
</evidence>
<proteinExistence type="predicted"/>
<keyword evidence="3" id="KW-1185">Reference proteome</keyword>
<sequence>MRRSTRLAARQTKSENEARSEPKLKKKRPENKITNIASMDNGTTLETFKYLNYSQLAKTSLNDSGYSCNHCQYFAKIFNKRLSPIAYKEWIVRNNYSQQLPLENESLENCHGKHPNSEENDHMDHHSYDLSAYAFYKDPNRRRSNDKTTVFWAGMELENETWPFLQHFVRLLTDPFIYIRRMDFVSQKQLLNILTEAMNPESGRLHCEEMHFYLEDNVQKFMDWIRNNVHCDELQIYDTSLSYSLSTEDVAQFFITGGNFTSSIVIRYIDLTQDHSYILVDLVQKFMELKNSDKFQLVGSIQCNFPGQILEVLQHNYAKFIVNDEKDNRRNSLLYQILNKDIGKKLQLTTRVIDDDAEYSDRFAFDNPSDTHILVGLEIENL</sequence>
<feature type="region of interest" description="Disordered" evidence="1">
    <location>
        <begin position="1"/>
        <end position="29"/>
    </location>
</feature>
<gene>
    <name evidence="2" type="ORF">DdX_13776</name>
</gene>
<feature type="compositionally biased region" description="Basic and acidic residues" evidence="1">
    <location>
        <begin position="12"/>
        <end position="23"/>
    </location>
</feature>
<evidence type="ECO:0000256" key="1">
    <source>
        <dbReference type="SAM" id="MobiDB-lite"/>
    </source>
</evidence>
<reference evidence="2" key="1">
    <citation type="submission" date="2022-01" db="EMBL/GenBank/DDBJ databases">
        <title>Genome Sequence Resource for Two Populations of Ditylenchus destructor, the Migratory Endoparasitic Phytonematode.</title>
        <authorList>
            <person name="Zhang H."/>
            <person name="Lin R."/>
            <person name="Xie B."/>
        </authorList>
    </citation>
    <scope>NUCLEOTIDE SEQUENCE</scope>
    <source>
        <strain evidence="2">BazhouSP</strain>
    </source>
</reference>
<comment type="caution">
    <text evidence="2">The sequence shown here is derived from an EMBL/GenBank/DDBJ whole genome shotgun (WGS) entry which is preliminary data.</text>
</comment>
<accession>A0AAD4MSY5</accession>
<organism evidence="2 3">
    <name type="scientific">Ditylenchus destructor</name>
    <dbReference type="NCBI Taxonomy" id="166010"/>
    <lineage>
        <taxon>Eukaryota</taxon>
        <taxon>Metazoa</taxon>
        <taxon>Ecdysozoa</taxon>
        <taxon>Nematoda</taxon>
        <taxon>Chromadorea</taxon>
        <taxon>Rhabditida</taxon>
        <taxon>Tylenchina</taxon>
        <taxon>Tylenchomorpha</taxon>
        <taxon>Sphaerularioidea</taxon>
        <taxon>Anguinidae</taxon>
        <taxon>Anguininae</taxon>
        <taxon>Ditylenchus</taxon>
    </lineage>
</organism>